<accession>A0A1V4JZH4</accession>
<dbReference type="STRING" id="372326.A0A1V4JZH4"/>
<gene>
    <name evidence="8" type="ORF">AV530_004705</name>
</gene>
<comment type="similarity">
    <text evidence="6">Belongs to the dicarboxylate/amino acid:cation symporter (DAACS) (TC 2.A.23) family.</text>
</comment>
<evidence type="ECO:0000256" key="5">
    <source>
        <dbReference type="ARBA" id="ARBA00023136"/>
    </source>
</evidence>
<comment type="caution">
    <text evidence="8">The sequence shown here is derived from an EMBL/GenBank/DDBJ whole genome shotgun (WGS) entry which is preliminary data.</text>
</comment>
<dbReference type="InterPro" id="IPR001991">
    <property type="entry name" value="Na-dicarboxylate_symporter"/>
</dbReference>
<evidence type="ECO:0000313" key="9">
    <source>
        <dbReference type="Proteomes" id="UP000190648"/>
    </source>
</evidence>
<dbReference type="Pfam" id="PF00375">
    <property type="entry name" value="SDF"/>
    <property type="match status" value="1"/>
</dbReference>
<evidence type="ECO:0000313" key="8">
    <source>
        <dbReference type="EMBL" id="OPJ77576.1"/>
    </source>
</evidence>
<protein>
    <recommendedName>
        <fullName evidence="6">Amino acid transporter</fullName>
    </recommendedName>
</protein>
<sequence length="103" mass="11222">MVIVLTSVGLPTDDITLIVAVDWALDRFRTMTNVLGDALAAGIIAHVCEKDFAPKPPTQDPASNSGKFPPVETSQLHPKDHVIEMIEETLLDQTGVHYNICQV</sequence>
<evidence type="ECO:0000256" key="7">
    <source>
        <dbReference type="SAM" id="MobiDB-lite"/>
    </source>
</evidence>
<dbReference type="EMBL" id="LSYS01005376">
    <property type="protein sequence ID" value="OPJ77576.1"/>
    <property type="molecule type" value="Genomic_DNA"/>
</dbReference>
<feature type="compositionally biased region" description="Polar residues" evidence="7">
    <location>
        <begin position="60"/>
        <end position="74"/>
    </location>
</feature>
<keyword evidence="5" id="KW-0472">Membrane</keyword>
<dbReference type="Proteomes" id="UP000190648">
    <property type="component" value="Unassembled WGS sequence"/>
</dbReference>
<dbReference type="InterPro" id="IPR036458">
    <property type="entry name" value="Na:dicarbo_symporter_sf"/>
</dbReference>
<evidence type="ECO:0000256" key="6">
    <source>
        <dbReference type="RuleBase" id="RU361216"/>
    </source>
</evidence>
<reference evidence="8 9" key="1">
    <citation type="submission" date="2016-02" db="EMBL/GenBank/DDBJ databases">
        <title>Band-tailed pigeon sequencing and assembly.</title>
        <authorList>
            <person name="Soares A.E."/>
            <person name="Novak B.J."/>
            <person name="Rice E.S."/>
            <person name="O'Connell B."/>
            <person name="Chang D."/>
            <person name="Weber S."/>
            <person name="Shapiro B."/>
        </authorList>
    </citation>
    <scope>NUCLEOTIDE SEQUENCE [LARGE SCALE GENOMIC DNA]</scope>
    <source>
        <strain evidence="8">BTP2013</strain>
        <tissue evidence="8">Blood</tissue>
    </source>
</reference>
<name>A0A1V4JZH4_PATFA</name>
<dbReference type="GO" id="GO:0005886">
    <property type="term" value="C:plasma membrane"/>
    <property type="evidence" value="ECO:0007669"/>
    <property type="project" value="TreeGrafter"/>
</dbReference>
<dbReference type="AlphaFoldDB" id="A0A1V4JZH4"/>
<keyword evidence="6" id="KW-0769">Symport</keyword>
<dbReference type="GO" id="GO:0015501">
    <property type="term" value="F:glutamate:sodium symporter activity"/>
    <property type="evidence" value="ECO:0007669"/>
    <property type="project" value="TreeGrafter"/>
</dbReference>
<dbReference type="PANTHER" id="PTHR11958:SF102">
    <property type="entry name" value="AMINO ACID TRANSPORTER"/>
    <property type="match status" value="1"/>
</dbReference>
<dbReference type="OrthoDB" id="5877963at2759"/>
<keyword evidence="2 6" id="KW-0813">Transport</keyword>
<evidence type="ECO:0000256" key="4">
    <source>
        <dbReference type="ARBA" id="ARBA00022989"/>
    </source>
</evidence>
<keyword evidence="9" id="KW-1185">Reference proteome</keyword>
<keyword evidence="3" id="KW-0812">Transmembrane</keyword>
<organism evidence="8 9">
    <name type="scientific">Patagioenas fasciata monilis</name>
    <dbReference type="NCBI Taxonomy" id="372326"/>
    <lineage>
        <taxon>Eukaryota</taxon>
        <taxon>Metazoa</taxon>
        <taxon>Chordata</taxon>
        <taxon>Craniata</taxon>
        <taxon>Vertebrata</taxon>
        <taxon>Euteleostomi</taxon>
        <taxon>Archelosauria</taxon>
        <taxon>Archosauria</taxon>
        <taxon>Dinosauria</taxon>
        <taxon>Saurischia</taxon>
        <taxon>Theropoda</taxon>
        <taxon>Coelurosauria</taxon>
        <taxon>Aves</taxon>
        <taxon>Neognathae</taxon>
        <taxon>Neoaves</taxon>
        <taxon>Columbimorphae</taxon>
        <taxon>Columbiformes</taxon>
        <taxon>Columbidae</taxon>
        <taxon>Patagioenas</taxon>
    </lineage>
</organism>
<feature type="region of interest" description="Disordered" evidence="7">
    <location>
        <begin position="54"/>
        <end position="74"/>
    </location>
</feature>
<dbReference type="Gene3D" id="1.10.3860.10">
    <property type="entry name" value="Sodium:dicarboxylate symporter"/>
    <property type="match status" value="1"/>
</dbReference>
<evidence type="ECO:0000256" key="2">
    <source>
        <dbReference type="ARBA" id="ARBA00022448"/>
    </source>
</evidence>
<proteinExistence type="inferred from homology"/>
<evidence type="ECO:0000256" key="1">
    <source>
        <dbReference type="ARBA" id="ARBA00004141"/>
    </source>
</evidence>
<dbReference type="GO" id="GO:0015175">
    <property type="term" value="F:neutral L-amino acid transmembrane transporter activity"/>
    <property type="evidence" value="ECO:0007669"/>
    <property type="project" value="TreeGrafter"/>
</dbReference>
<comment type="subcellular location">
    <subcellularLocation>
        <location evidence="1 6">Membrane</location>
        <topology evidence="1 6">Multi-pass membrane protein</topology>
    </subcellularLocation>
</comment>
<dbReference type="SUPFAM" id="SSF118215">
    <property type="entry name" value="Proton glutamate symport protein"/>
    <property type="match status" value="1"/>
</dbReference>
<evidence type="ECO:0000256" key="3">
    <source>
        <dbReference type="ARBA" id="ARBA00022692"/>
    </source>
</evidence>
<dbReference type="PANTHER" id="PTHR11958">
    <property type="entry name" value="SODIUM/DICARBOXYLATE SYMPORTER-RELATED"/>
    <property type="match status" value="1"/>
</dbReference>
<dbReference type="InterPro" id="IPR050746">
    <property type="entry name" value="DAACS"/>
</dbReference>
<dbReference type="GO" id="GO:0005313">
    <property type="term" value="F:L-glutamate transmembrane transporter activity"/>
    <property type="evidence" value="ECO:0007669"/>
    <property type="project" value="TreeGrafter"/>
</dbReference>
<keyword evidence="4" id="KW-1133">Transmembrane helix</keyword>